<evidence type="ECO:0000313" key="2">
    <source>
        <dbReference type="Proteomes" id="UP000029640"/>
    </source>
</evidence>
<accession>A0A095X1R3</accession>
<sequence>MIGPLSQRLAATAAADRFAIQPRAKLRPFAREPHGDP</sequence>
<dbReference type="HOGENOM" id="CLU_3344379_0_0_6"/>
<organism evidence="1 2">
    <name type="scientific">Pseudohaliea rubra DSM 19751</name>
    <dbReference type="NCBI Taxonomy" id="1265313"/>
    <lineage>
        <taxon>Bacteria</taxon>
        <taxon>Pseudomonadati</taxon>
        <taxon>Pseudomonadota</taxon>
        <taxon>Gammaproteobacteria</taxon>
        <taxon>Cellvibrionales</taxon>
        <taxon>Halieaceae</taxon>
        <taxon>Pseudohaliea</taxon>
    </lineage>
</organism>
<reference evidence="1 2" key="1">
    <citation type="journal article" date="2014" name="Genome Announc.">
        <title>Genome Sequence of Gammaproteobacterial Pseudohaliea rubra Type Strain DSM 19751, Isolated from Coastal Seawater of the Mediterranean Sea.</title>
        <authorList>
            <person name="Spring S."/>
            <person name="Fiebig A."/>
            <person name="Riedel T."/>
            <person name="Goker M."/>
            <person name="Klenk H.P."/>
        </authorList>
    </citation>
    <scope>NUCLEOTIDE SEQUENCE [LARGE SCALE GENOMIC DNA]</scope>
    <source>
        <strain evidence="1 2">DSM 19751</strain>
    </source>
</reference>
<comment type="caution">
    <text evidence="1">The sequence shown here is derived from an EMBL/GenBank/DDBJ whole genome shotgun (WGS) entry which is preliminary data.</text>
</comment>
<proteinExistence type="predicted"/>
<dbReference type="Proteomes" id="UP000029640">
    <property type="component" value="Unassembled WGS sequence"/>
</dbReference>
<dbReference type="EMBL" id="AUVB01000016">
    <property type="protein sequence ID" value="KGE04814.1"/>
    <property type="molecule type" value="Genomic_DNA"/>
</dbReference>
<name>A0A095X1R3_9GAMM</name>
<protein>
    <submittedName>
        <fullName evidence="1">Uncharacterized protein</fullName>
    </submittedName>
</protein>
<gene>
    <name evidence="1" type="ORF">HRUBRA_00567</name>
</gene>
<keyword evidence="2" id="KW-1185">Reference proteome</keyword>
<evidence type="ECO:0000313" key="1">
    <source>
        <dbReference type="EMBL" id="KGE04814.1"/>
    </source>
</evidence>
<dbReference type="AlphaFoldDB" id="A0A095X1R3"/>